<dbReference type="InterPro" id="IPR011006">
    <property type="entry name" value="CheY-like_superfamily"/>
</dbReference>
<dbReference type="GO" id="GO:0000156">
    <property type="term" value="F:phosphorelay response regulator activity"/>
    <property type="evidence" value="ECO:0007669"/>
    <property type="project" value="TreeGrafter"/>
</dbReference>
<dbReference type="PROSITE" id="PS50110">
    <property type="entry name" value="RESPONSE_REGULATORY"/>
    <property type="match status" value="1"/>
</dbReference>
<keyword evidence="11" id="KW-1185">Reference proteome</keyword>
<dbReference type="Pfam" id="PF00072">
    <property type="entry name" value="Response_reg"/>
    <property type="match status" value="1"/>
</dbReference>
<evidence type="ECO:0000256" key="3">
    <source>
        <dbReference type="ARBA" id="ARBA00023015"/>
    </source>
</evidence>
<evidence type="ECO:0000256" key="2">
    <source>
        <dbReference type="ARBA" id="ARBA00023012"/>
    </source>
</evidence>
<comment type="caution">
    <text evidence="10">The sequence shown here is derived from an EMBL/GenBank/DDBJ whole genome shotgun (WGS) entry which is preliminary data.</text>
</comment>
<feature type="domain" description="Response regulatory" evidence="8">
    <location>
        <begin position="2"/>
        <end position="116"/>
    </location>
</feature>
<proteinExistence type="predicted"/>
<dbReference type="CDD" id="cd00383">
    <property type="entry name" value="trans_reg_C"/>
    <property type="match status" value="1"/>
</dbReference>
<evidence type="ECO:0000259" key="8">
    <source>
        <dbReference type="PROSITE" id="PS50110"/>
    </source>
</evidence>
<dbReference type="GO" id="GO:0005829">
    <property type="term" value="C:cytosol"/>
    <property type="evidence" value="ECO:0007669"/>
    <property type="project" value="TreeGrafter"/>
</dbReference>
<dbReference type="SMART" id="SM00862">
    <property type="entry name" value="Trans_reg_C"/>
    <property type="match status" value="1"/>
</dbReference>
<dbReference type="SMART" id="SM00448">
    <property type="entry name" value="REC"/>
    <property type="match status" value="1"/>
</dbReference>
<name>A0A433SAD9_9BURK</name>
<dbReference type="PANTHER" id="PTHR48111">
    <property type="entry name" value="REGULATOR OF RPOS"/>
    <property type="match status" value="1"/>
</dbReference>
<dbReference type="PROSITE" id="PS51755">
    <property type="entry name" value="OMPR_PHOB"/>
    <property type="match status" value="1"/>
</dbReference>
<evidence type="ECO:0000259" key="9">
    <source>
        <dbReference type="PROSITE" id="PS51755"/>
    </source>
</evidence>
<dbReference type="Proteomes" id="UP000286947">
    <property type="component" value="Unassembled WGS sequence"/>
</dbReference>
<feature type="DNA-binding region" description="OmpR/PhoB-type" evidence="7">
    <location>
        <begin position="128"/>
        <end position="227"/>
    </location>
</feature>
<dbReference type="CDD" id="cd17574">
    <property type="entry name" value="REC_OmpR"/>
    <property type="match status" value="1"/>
</dbReference>
<dbReference type="InterPro" id="IPR001789">
    <property type="entry name" value="Sig_transdc_resp-reg_receiver"/>
</dbReference>
<evidence type="ECO:0000256" key="1">
    <source>
        <dbReference type="ARBA" id="ARBA00022553"/>
    </source>
</evidence>
<accession>A0A433SAD9</accession>
<dbReference type="InterPro" id="IPR001867">
    <property type="entry name" value="OmpR/PhoB-type_DNA-bd"/>
</dbReference>
<evidence type="ECO:0000256" key="4">
    <source>
        <dbReference type="ARBA" id="ARBA00023125"/>
    </source>
</evidence>
<dbReference type="Gene3D" id="6.10.250.690">
    <property type="match status" value="1"/>
</dbReference>
<dbReference type="OrthoDB" id="9802426at2"/>
<keyword evidence="2" id="KW-0902">Two-component regulatory system</keyword>
<keyword evidence="5" id="KW-0804">Transcription</keyword>
<dbReference type="FunFam" id="3.40.50.2300:FF:000001">
    <property type="entry name" value="DNA-binding response regulator PhoB"/>
    <property type="match status" value="1"/>
</dbReference>
<dbReference type="AlphaFoldDB" id="A0A433SAD9"/>
<evidence type="ECO:0000256" key="6">
    <source>
        <dbReference type="PROSITE-ProRule" id="PRU00169"/>
    </source>
</evidence>
<evidence type="ECO:0000313" key="10">
    <source>
        <dbReference type="EMBL" id="RUS65717.1"/>
    </source>
</evidence>
<dbReference type="EMBL" id="PQSP01000010">
    <property type="protein sequence ID" value="RUS65717.1"/>
    <property type="molecule type" value="Genomic_DNA"/>
</dbReference>
<dbReference type="InterPro" id="IPR039420">
    <property type="entry name" value="WalR-like"/>
</dbReference>
<evidence type="ECO:0000256" key="7">
    <source>
        <dbReference type="PROSITE-ProRule" id="PRU01091"/>
    </source>
</evidence>
<feature type="modified residue" description="4-aspartylphosphate" evidence="6">
    <location>
        <position position="51"/>
    </location>
</feature>
<dbReference type="GO" id="GO:0000976">
    <property type="term" value="F:transcription cis-regulatory region binding"/>
    <property type="evidence" value="ECO:0007669"/>
    <property type="project" value="TreeGrafter"/>
</dbReference>
<evidence type="ECO:0000313" key="11">
    <source>
        <dbReference type="Proteomes" id="UP000286947"/>
    </source>
</evidence>
<dbReference type="GO" id="GO:0032993">
    <property type="term" value="C:protein-DNA complex"/>
    <property type="evidence" value="ECO:0007669"/>
    <property type="project" value="TreeGrafter"/>
</dbReference>
<feature type="domain" description="OmpR/PhoB-type" evidence="9">
    <location>
        <begin position="128"/>
        <end position="227"/>
    </location>
</feature>
<keyword evidence="4 7" id="KW-0238">DNA-binding</keyword>
<dbReference type="InterPro" id="IPR036388">
    <property type="entry name" value="WH-like_DNA-bd_sf"/>
</dbReference>
<reference evidence="10 11" key="1">
    <citation type="submission" date="2018-01" db="EMBL/GenBank/DDBJ databases">
        <title>Saezia sanguinis gen. nov., sp. nov., in the order Burkholderiales isolated from human blood.</title>
        <authorList>
            <person name="Medina-Pascual M.J."/>
            <person name="Valdezate S."/>
            <person name="Monzon S."/>
            <person name="Cuesta I."/>
            <person name="Carrasco G."/>
            <person name="Villalon P."/>
            <person name="Saez-Nieto J.A."/>
        </authorList>
    </citation>
    <scope>NUCLEOTIDE SEQUENCE [LARGE SCALE GENOMIC DNA]</scope>
    <source>
        <strain evidence="10 11">CNM695-12</strain>
    </source>
</reference>
<sequence length="234" mass="26887">MKILIAEDDVNIRQGLAKALEREGYTLVSAGDGRQALQMYAQEKPDFVILDIMMPELDGYSVCREIRRANEQIPIIFLSAKDEEIDRVIGLELGADDYISKPFGVHEIRARIKAVAKRCLRSQAGDVEQSFPFGDLLVYPERLCAMRQAQKIELSLRDVRILECLYRHKNKVVSRDMLFNMVWGYEHMPNSRTLDQHISQLRKRVELNPNRPQLICTVHGAGYRYSDEDKASSC</sequence>
<dbReference type="RefSeq" id="WP_126980962.1">
    <property type="nucleotide sequence ID" value="NZ_PQSP01000010.1"/>
</dbReference>
<dbReference type="Gene3D" id="1.10.10.10">
    <property type="entry name" value="Winged helix-like DNA-binding domain superfamily/Winged helix DNA-binding domain"/>
    <property type="match status" value="1"/>
</dbReference>
<dbReference type="Pfam" id="PF00486">
    <property type="entry name" value="Trans_reg_C"/>
    <property type="match status" value="1"/>
</dbReference>
<keyword evidence="3" id="KW-0805">Transcription regulation</keyword>
<keyword evidence="1 6" id="KW-0597">Phosphoprotein</keyword>
<dbReference type="Gene3D" id="3.40.50.2300">
    <property type="match status" value="1"/>
</dbReference>
<dbReference type="GO" id="GO:0006355">
    <property type="term" value="P:regulation of DNA-templated transcription"/>
    <property type="evidence" value="ECO:0007669"/>
    <property type="project" value="InterPro"/>
</dbReference>
<gene>
    <name evidence="10" type="primary">phoP_2</name>
    <name evidence="10" type="ORF">CUZ56_02803</name>
</gene>
<dbReference type="PANTHER" id="PTHR48111:SF11">
    <property type="entry name" value="TWO-COMPONENT RESPONSE REGULATOR"/>
    <property type="match status" value="1"/>
</dbReference>
<protein>
    <submittedName>
        <fullName evidence="10">Alkaline phosphatase synthesis transcriptional regulatory protein PhoP</fullName>
    </submittedName>
</protein>
<dbReference type="SUPFAM" id="SSF52172">
    <property type="entry name" value="CheY-like"/>
    <property type="match status" value="1"/>
</dbReference>
<evidence type="ECO:0000256" key="5">
    <source>
        <dbReference type="ARBA" id="ARBA00023163"/>
    </source>
</evidence>
<organism evidence="10 11">
    <name type="scientific">Saezia sanguinis</name>
    <dbReference type="NCBI Taxonomy" id="1965230"/>
    <lineage>
        <taxon>Bacteria</taxon>
        <taxon>Pseudomonadati</taxon>
        <taxon>Pseudomonadota</taxon>
        <taxon>Betaproteobacteria</taxon>
        <taxon>Burkholderiales</taxon>
        <taxon>Saeziaceae</taxon>
        <taxon>Saezia</taxon>
    </lineage>
</organism>